<dbReference type="EMBL" id="AFYH01237342">
    <property type="status" value="NOT_ANNOTATED_CDS"/>
    <property type="molecule type" value="Genomic_DNA"/>
</dbReference>
<evidence type="ECO:0000313" key="4">
    <source>
        <dbReference type="Ensembl" id="ENSLACP00000002486.1"/>
    </source>
</evidence>
<feature type="compositionally biased region" description="Low complexity" evidence="2">
    <location>
        <begin position="482"/>
        <end position="496"/>
    </location>
</feature>
<reference evidence="4" key="2">
    <citation type="submission" date="2025-08" db="UniProtKB">
        <authorList>
            <consortium name="Ensembl"/>
        </authorList>
    </citation>
    <scope>IDENTIFICATION</scope>
</reference>
<dbReference type="EMBL" id="AFYH01237340">
    <property type="status" value="NOT_ANNOTATED_CDS"/>
    <property type="molecule type" value="Genomic_DNA"/>
</dbReference>
<feature type="region of interest" description="Disordered" evidence="2">
    <location>
        <begin position="111"/>
        <end position="153"/>
    </location>
</feature>
<feature type="compositionally biased region" description="Polar residues" evidence="2">
    <location>
        <begin position="118"/>
        <end position="127"/>
    </location>
</feature>
<feature type="region of interest" description="Disordered" evidence="2">
    <location>
        <begin position="1316"/>
        <end position="1346"/>
    </location>
</feature>
<keyword evidence="1" id="KW-0804">Transcription</keyword>
<feature type="compositionally biased region" description="Polar residues" evidence="2">
    <location>
        <begin position="953"/>
        <end position="962"/>
    </location>
</feature>
<evidence type="ECO:0000256" key="2">
    <source>
        <dbReference type="SAM" id="MobiDB-lite"/>
    </source>
</evidence>
<dbReference type="PANTHER" id="PTHR13578">
    <property type="entry name" value="ADDITIONAL SEX COMBS LIKE PROTEIN ASXL"/>
    <property type="match status" value="1"/>
</dbReference>
<dbReference type="InterPro" id="IPR024811">
    <property type="entry name" value="ASX/ASX-like"/>
</dbReference>
<evidence type="ECO:0000313" key="5">
    <source>
        <dbReference type="Proteomes" id="UP000008672"/>
    </source>
</evidence>
<reference evidence="4" key="3">
    <citation type="submission" date="2025-09" db="UniProtKB">
        <authorList>
            <consortium name="Ensembl"/>
        </authorList>
    </citation>
    <scope>IDENTIFICATION</scope>
</reference>
<dbReference type="GO" id="GO:0003677">
    <property type="term" value="F:DNA binding"/>
    <property type="evidence" value="ECO:0007669"/>
    <property type="project" value="InterPro"/>
</dbReference>
<dbReference type="PANTHER" id="PTHR13578:SF19">
    <property type="entry name" value="POLYCOMB GROUP PROTEIN ASXL1"/>
    <property type="match status" value="1"/>
</dbReference>
<feature type="region of interest" description="Disordered" evidence="2">
    <location>
        <begin position="826"/>
        <end position="1046"/>
    </location>
</feature>
<dbReference type="Pfam" id="PF13922">
    <property type="entry name" value="PHD_3"/>
    <property type="match status" value="1"/>
</dbReference>
<feature type="compositionally biased region" description="Basic and acidic residues" evidence="2">
    <location>
        <begin position="401"/>
        <end position="445"/>
    </location>
</feature>
<dbReference type="Ensembl" id="ENSLACT00000002506.1">
    <property type="protein sequence ID" value="ENSLACP00000002486.1"/>
    <property type="gene ID" value="ENSLACG00000002220.1"/>
</dbReference>
<dbReference type="GO" id="GO:0035517">
    <property type="term" value="C:PR-DUB complex"/>
    <property type="evidence" value="ECO:0007669"/>
    <property type="project" value="TreeGrafter"/>
</dbReference>
<dbReference type="InParanoid" id="H2ZYL5"/>
<proteinExistence type="predicted"/>
<keyword evidence="5" id="KW-1185">Reference proteome</keyword>
<dbReference type="EMBL" id="AFYH01237337">
    <property type="status" value="NOT_ANNOTATED_CDS"/>
    <property type="molecule type" value="Genomic_DNA"/>
</dbReference>
<protein>
    <submittedName>
        <fullName evidence="4">ASXL transcriptional regulator 1</fullName>
    </submittedName>
</protein>
<feature type="compositionally biased region" description="Basic and acidic residues" evidence="2">
    <location>
        <begin position="685"/>
        <end position="697"/>
    </location>
</feature>
<dbReference type="InterPro" id="IPR026905">
    <property type="entry name" value="ASX-like_PHD"/>
</dbReference>
<dbReference type="EMBL" id="AFYH01237335">
    <property type="status" value="NOT_ANNOTATED_CDS"/>
    <property type="molecule type" value="Genomic_DNA"/>
</dbReference>
<dbReference type="InterPro" id="IPR007759">
    <property type="entry name" value="Asxl_HARE-HTH"/>
</dbReference>
<name>H2ZYL5_LATCH</name>
<dbReference type="HOGENOM" id="CLU_247862_0_0_1"/>
<feature type="compositionally biased region" description="Acidic residues" evidence="2">
    <location>
        <begin position="963"/>
        <end position="973"/>
    </location>
</feature>
<evidence type="ECO:0000256" key="1">
    <source>
        <dbReference type="ARBA" id="ARBA00023163"/>
    </source>
</evidence>
<feature type="compositionally biased region" description="Basic and acidic residues" evidence="2">
    <location>
        <begin position="515"/>
        <end position="526"/>
    </location>
</feature>
<dbReference type="EMBL" id="AFYH01237341">
    <property type="status" value="NOT_ANNOTATED_CDS"/>
    <property type="molecule type" value="Genomic_DNA"/>
</dbReference>
<dbReference type="OMA" id="DGHFKRR"/>
<dbReference type="GO" id="GO:0042975">
    <property type="term" value="F:peroxisome proliferator activated receptor binding"/>
    <property type="evidence" value="ECO:0007669"/>
    <property type="project" value="TreeGrafter"/>
</dbReference>
<dbReference type="GO" id="GO:0009887">
    <property type="term" value="P:animal organ morphogenesis"/>
    <property type="evidence" value="ECO:0007669"/>
    <property type="project" value="TreeGrafter"/>
</dbReference>
<feature type="compositionally biased region" description="Basic and acidic residues" evidence="2">
    <location>
        <begin position="497"/>
        <end position="506"/>
    </location>
</feature>
<feature type="compositionally biased region" description="Low complexity" evidence="2">
    <location>
        <begin position="1013"/>
        <end position="1024"/>
    </location>
</feature>
<dbReference type="PROSITE" id="PS51913">
    <property type="entry name" value="HTH_HARE"/>
    <property type="match status" value="1"/>
</dbReference>
<dbReference type="EMBL" id="AFYH01237336">
    <property type="status" value="NOT_ANNOTATED_CDS"/>
    <property type="molecule type" value="Genomic_DNA"/>
</dbReference>
<dbReference type="Proteomes" id="UP000008672">
    <property type="component" value="Unassembled WGS sequence"/>
</dbReference>
<dbReference type="EMBL" id="AFYH01237338">
    <property type="status" value="NOT_ANNOTATED_CDS"/>
    <property type="molecule type" value="Genomic_DNA"/>
</dbReference>
<dbReference type="EMBL" id="AFYH01237339">
    <property type="status" value="NOT_ANNOTATED_CDS"/>
    <property type="molecule type" value="Genomic_DNA"/>
</dbReference>
<feature type="region of interest" description="Disordered" evidence="2">
    <location>
        <begin position="353"/>
        <end position="552"/>
    </location>
</feature>
<feature type="region of interest" description="Disordered" evidence="2">
    <location>
        <begin position="602"/>
        <end position="697"/>
    </location>
</feature>
<accession>H2ZYL5</accession>
<dbReference type="eggNOG" id="ENOG502QWT2">
    <property type="taxonomic scope" value="Eukaryota"/>
</dbReference>
<reference evidence="5" key="1">
    <citation type="submission" date="2011-08" db="EMBL/GenBank/DDBJ databases">
        <title>The draft genome of Latimeria chalumnae.</title>
        <authorList>
            <person name="Di Palma F."/>
            <person name="Alfoldi J."/>
            <person name="Johnson J."/>
            <person name="Berlin A."/>
            <person name="Gnerre S."/>
            <person name="Jaffe D."/>
            <person name="MacCallum I."/>
            <person name="Young S."/>
            <person name="Walker B.J."/>
            <person name="Lander E."/>
            <person name="Lindblad-Toh K."/>
        </authorList>
    </citation>
    <scope>NUCLEOTIDE SEQUENCE [LARGE SCALE GENOMIC DNA]</scope>
    <source>
        <strain evidence="5">Wild caught</strain>
    </source>
</reference>
<feature type="compositionally biased region" description="Basic and acidic residues" evidence="2">
    <location>
        <begin position="861"/>
        <end position="875"/>
    </location>
</feature>
<feature type="domain" description="HTH HARE-type" evidence="3">
    <location>
        <begin position="1"/>
        <end position="66"/>
    </location>
</feature>
<feature type="compositionally biased region" description="Gly residues" evidence="2">
    <location>
        <begin position="619"/>
        <end position="645"/>
    </location>
</feature>
<dbReference type="EMBL" id="AFYH01237343">
    <property type="status" value="NOT_ANNOTATED_CDS"/>
    <property type="molecule type" value="Genomic_DNA"/>
</dbReference>
<dbReference type="Pfam" id="PF05066">
    <property type="entry name" value="HARE-HTH"/>
    <property type="match status" value="1"/>
</dbReference>
<organism evidence="4 5">
    <name type="scientific">Latimeria chalumnae</name>
    <name type="common">Coelacanth</name>
    <dbReference type="NCBI Taxonomy" id="7897"/>
    <lineage>
        <taxon>Eukaryota</taxon>
        <taxon>Metazoa</taxon>
        <taxon>Chordata</taxon>
        <taxon>Craniata</taxon>
        <taxon>Vertebrata</taxon>
        <taxon>Euteleostomi</taxon>
        <taxon>Coelacanthiformes</taxon>
        <taxon>Coelacanthidae</taxon>
        <taxon>Latimeria</taxon>
    </lineage>
</organism>
<feature type="compositionally biased region" description="Basic and acidic residues" evidence="2">
    <location>
        <begin position="839"/>
        <end position="849"/>
    </location>
</feature>
<dbReference type="STRING" id="7897.ENSLACP00000002486"/>
<evidence type="ECO:0000259" key="3">
    <source>
        <dbReference type="PROSITE" id="PS51913"/>
    </source>
</evidence>
<feature type="compositionally biased region" description="Low complexity" evidence="2">
    <location>
        <begin position="374"/>
        <end position="386"/>
    </location>
</feature>
<dbReference type="EMBL" id="AFYH01237334">
    <property type="status" value="NOT_ANNOTATED_CDS"/>
    <property type="molecule type" value="Genomic_DNA"/>
</dbReference>
<gene>
    <name evidence="4" type="primary">ASXL1</name>
</gene>
<feature type="compositionally biased region" description="Basic residues" evidence="2">
    <location>
        <begin position="387"/>
        <end position="400"/>
    </location>
</feature>
<feature type="compositionally biased region" description="Basic and acidic residues" evidence="2">
    <location>
        <begin position="1001"/>
        <end position="1012"/>
    </location>
</feature>
<feature type="compositionally biased region" description="Basic and acidic residues" evidence="2">
    <location>
        <begin position="534"/>
        <end position="547"/>
    </location>
</feature>
<dbReference type="Bgee" id="ENSLACG00000002220">
    <property type="expression patterns" value="Expressed in chordate pharynx and 6 other cell types or tissues"/>
</dbReference>
<feature type="compositionally biased region" description="Basic and acidic residues" evidence="2">
    <location>
        <begin position="1332"/>
        <end position="1346"/>
    </location>
</feature>
<feature type="compositionally biased region" description="Low complexity" evidence="2">
    <location>
        <begin position="459"/>
        <end position="470"/>
    </location>
</feature>
<dbReference type="FunCoup" id="H2ZYL5">
    <property type="interactions" value="2077"/>
</dbReference>
<dbReference type="GO" id="GO:0003682">
    <property type="term" value="F:chromatin binding"/>
    <property type="evidence" value="ECO:0007669"/>
    <property type="project" value="TreeGrafter"/>
</dbReference>
<feature type="compositionally biased region" description="Low complexity" evidence="2">
    <location>
        <begin position="602"/>
        <end position="617"/>
    </location>
</feature>
<dbReference type="GO" id="GO:0045944">
    <property type="term" value="P:positive regulation of transcription by RNA polymerase II"/>
    <property type="evidence" value="ECO:0007669"/>
    <property type="project" value="TreeGrafter"/>
</dbReference>
<feature type="compositionally biased region" description="Basic and acidic residues" evidence="2">
    <location>
        <begin position="353"/>
        <end position="371"/>
    </location>
</feature>
<dbReference type="GeneTree" id="ENSGT00520000055578"/>
<feature type="compositionally biased region" description="Polar residues" evidence="2">
    <location>
        <begin position="916"/>
        <end position="932"/>
    </location>
</feature>
<sequence length="1490" mass="160861">VLENYSDAPMTPKQILHVIEAEGLKEKSGMSPLACLNAMLHSNSRPNNGIFYKLPGRISLFTLKVNVFDVSLFCFVFEEEELLDTSFPHCLKKYSQKGYFPSPKVSLDETSSSTSYSAEVQSKQASPSKPHGHRAAQQELRPQTGKQKKKGGMLMPRVVLTPLKVNGELVETASEFLGCKHGDGDTSSSSSCSSVATSAAALRSRTDLAKNPPPYLKNLRKAGAGGLKICKALDLNFNTNKSVALESSYSRSSNNRILTALPVAHSVSGFRLILLVKDRSLGSVFWGGIEGGGGKNSPVITVRLAHRQTSVPGSEFTHEMQVRIRQEMEKEKRVEMWKERFFEDYYGQSLGLTKEESKRQTSSEDSAEKRTSLPAQAAPPSRPQRSPGRRRKDGRFRKRSRAELGYRPKRPLYRERKGSQAKAESKAEAGDSDPREKESKPDDPKGPPSQDSSRLRDPAATTLATAASTAAEDHTPSMPCGASESASDLSEAACSSDPKDQKRKFTEPGTSSSFAEKKPRLEDRQSFRNTIESVHTEKPQPTKEEPKVPPIRIQLSRIKPRWVVKGQPAYQICPRIIPSTESSSRARTGARTLADIKARALQARAQREAAAATASAAISGGGWPGGGEGGGGGGGGGEDSGGGGGGEERQDVGHGKPKRAAQAKSDSHRTQLLQGSRTGEGRTCAVEDVKSPKKEGEIMECPTGGISSEKDACGALEQDLGSTAELQSHDVNGVEGRVLGSMSTTQYLDSNVSQIHPAVQELLVTPGNNANKLAAERLILGGCPTAKSIPVEMEENVSSGENGMITGLKHLKDFIEYDATPEVVGISAPDQSTEESKDEDATVEIKTEELQSESATSPQQRKVDRAVEVKMEVPDHVQSNEILAEPYYTQTPSPKSRSPKAESETSGMSPFGYNPKNLQVSATTVEMESVSGQDEGGGHGPGFDLNFEEPGFQSDSTVTASDFENDIADDESIGPETRSNSGACRRSDDVVGSQQVPPFSRDQKGKTPRLDELQNLSESLLQESPMEFQPNAEGQKRVGNFSRPGSVEANNPLVMQLLKGSLPLEKVLPQPHSATKLEKPQPAKTDTSSVSLLVDQATKGPHVDGNSNLYRNKLNGMQLSKVKSSRESGQKRRPEPMKFAIANDNVWRQPCAGQDLVSEEQVPTSLLLPQQPEDPGVQEKRLFSSCSFAESKKEVPSAPKNPLILSALLNIRTPEKLNPPIASGFLTPRSATLDQNPTCGSVVNKYCDGVQAQGQAASGYSHNATVLQHGNMRAPEASQIQPKAAVMDHLPAACGQISGETVPTARVEWHPELSDKFGGVENENVPNCGSQARKEVGKSSLESKDQRRSCPLKMDIAFSRLPVEIGKGLHYPMDVSSISSKLNIHQQFYGKISKLQFQAPGFGQSTKPPVPGFPKNFADRMKSLGHKAGFGSHNSSLPVHVLAESGLVEEMALKCSCRLKAMIMCKGCGAFCHDDCIGPSKLCVLCLVVR</sequence>